<dbReference type="SMART" id="SM00448">
    <property type="entry name" value="REC"/>
    <property type="match status" value="1"/>
</dbReference>
<protein>
    <recommendedName>
        <fullName evidence="2">histidine kinase</fullName>
        <ecNumber evidence="2">2.7.13.3</ecNumber>
    </recommendedName>
</protein>
<evidence type="ECO:0000259" key="7">
    <source>
        <dbReference type="PROSITE" id="PS50110"/>
    </source>
</evidence>
<dbReference type="EMBL" id="FZON01000009">
    <property type="protein sequence ID" value="SNS25983.1"/>
    <property type="molecule type" value="Genomic_DNA"/>
</dbReference>
<dbReference type="PANTHER" id="PTHR43065">
    <property type="entry name" value="SENSOR HISTIDINE KINASE"/>
    <property type="match status" value="1"/>
</dbReference>
<dbReference type="Gene3D" id="3.30.565.10">
    <property type="entry name" value="Histidine kinase-like ATPase, C-terminal domain"/>
    <property type="match status" value="1"/>
</dbReference>
<dbReference type="GO" id="GO:0000155">
    <property type="term" value="F:phosphorelay sensor kinase activity"/>
    <property type="evidence" value="ECO:0007669"/>
    <property type="project" value="InterPro"/>
</dbReference>
<keyword evidence="5" id="KW-0472">Membrane</keyword>
<dbReference type="Pfam" id="PF02518">
    <property type="entry name" value="HATPase_c"/>
    <property type="match status" value="1"/>
</dbReference>
<feature type="modified residue" description="4-aspartylphosphate" evidence="4">
    <location>
        <position position="704"/>
    </location>
</feature>
<feature type="domain" description="Response regulatory" evidence="7">
    <location>
        <begin position="653"/>
        <end position="769"/>
    </location>
</feature>
<dbReference type="InterPro" id="IPR000014">
    <property type="entry name" value="PAS"/>
</dbReference>
<dbReference type="CDD" id="cd00082">
    <property type="entry name" value="HisKA"/>
    <property type="match status" value="1"/>
</dbReference>
<dbReference type="AlphaFoldDB" id="A0A239D309"/>
<evidence type="ECO:0000259" key="6">
    <source>
        <dbReference type="PROSITE" id="PS50109"/>
    </source>
</evidence>
<organism evidence="8 9">
    <name type="scientific">Antarctobacter heliothermus</name>
    <dbReference type="NCBI Taxonomy" id="74033"/>
    <lineage>
        <taxon>Bacteria</taxon>
        <taxon>Pseudomonadati</taxon>
        <taxon>Pseudomonadota</taxon>
        <taxon>Alphaproteobacteria</taxon>
        <taxon>Rhodobacterales</taxon>
        <taxon>Roseobacteraceae</taxon>
        <taxon>Antarctobacter</taxon>
    </lineage>
</organism>
<keyword evidence="3 4" id="KW-0597">Phosphoprotein</keyword>
<dbReference type="FunFam" id="1.10.287.130:FF:000037">
    <property type="entry name" value="Hybrid sensor histidine kinase/response regulator"/>
    <property type="match status" value="1"/>
</dbReference>
<feature type="transmembrane region" description="Helical" evidence="5">
    <location>
        <begin position="51"/>
        <end position="70"/>
    </location>
</feature>
<dbReference type="InterPro" id="IPR036097">
    <property type="entry name" value="HisK_dim/P_sf"/>
</dbReference>
<dbReference type="Gene3D" id="3.30.450.20">
    <property type="entry name" value="PAS domain"/>
    <property type="match status" value="1"/>
</dbReference>
<evidence type="ECO:0000313" key="8">
    <source>
        <dbReference type="EMBL" id="SNS25983.1"/>
    </source>
</evidence>
<feature type="domain" description="Histidine kinase" evidence="6">
    <location>
        <begin position="406"/>
        <end position="629"/>
    </location>
</feature>
<accession>A0A239D309</accession>
<dbReference type="InterPro" id="IPR005467">
    <property type="entry name" value="His_kinase_dom"/>
</dbReference>
<keyword evidence="8" id="KW-0808">Transferase</keyword>
<evidence type="ECO:0000256" key="5">
    <source>
        <dbReference type="SAM" id="Phobius"/>
    </source>
</evidence>
<comment type="catalytic activity">
    <reaction evidence="1">
        <text>ATP + protein L-histidine = ADP + protein N-phospho-L-histidine.</text>
        <dbReference type="EC" id="2.7.13.3"/>
    </reaction>
</comment>
<dbReference type="InterPro" id="IPR035965">
    <property type="entry name" value="PAS-like_dom_sf"/>
</dbReference>
<dbReference type="InterPro" id="IPR003594">
    <property type="entry name" value="HATPase_dom"/>
</dbReference>
<evidence type="ECO:0000256" key="4">
    <source>
        <dbReference type="PROSITE-ProRule" id="PRU00169"/>
    </source>
</evidence>
<dbReference type="SUPFAM" id="SSF47384">
    <property type="entry name" value="Homodimeric domain of signal transducing histidine kinase"/>
    <property type="match status" value="1"/>
</dbReference>
<evidence type="ECO:0000256" key="1">
    <source>
        <dbReference type="ARBA" id="ARBA00000085"/>
    </source>
</evidence>
<dbReference type="SUPFAM" id="SSF55785">
    <property type="entry name" value="PYP-like sensor domain (PAS domain)"/>
    <property type="match status" value="2"/>
</dbReference>
<dbReference type="EC" id="2.7.13.3" evidence="2"/>
<dbReference type="Pfam" id="PF00072">
    <property type="entry name" value="Response_reg"/>
    <property type="match status" value="1"/>
</dbReference>
<dbReference type="Pfam" id="PF00512">
    <property type="entry name" value="HisKA"/>
    <property type="match status" value="1"/>
</dbReference>
<dbReference type="PANTHER" id="PTHR43065:SF42">
    <property type="entry name" value="TWO-COMPONENT SENSOR PPRA"/>
    <property type="match status" value="1"/>
</dbReference>
<dbReference type="SMART" id="SM00091">
    <property type="entry name" value="PAS"/>
    <property type="match status" value="3"/>
</dbReference>
<dbReference type="SMART" id="SM00387">
    <property type="entry name" value="HATPase_c"/>
    <property type="match status" value="1"/>
</dbReference>
<dbReference type="InterPro" id="IPR011006">
    <property type="entry name" value="CheY-like_superfamily"/>
</dbReference>
<dbReference type="Gene3D" id="3.40.50.2300">
    <property type="match status" value="1"/>
</dbReference>
<evidence type="ECO:0000313" key="9">
    <source>
        <dbReference type="Proteomes" id="UP000198440"/>
    </source>
</evidence>
<dbReference type="PROSITE" id="PS50110">
    <property type="entry name" value="RESPONSE_REGULATORY"/>
    <property type="match status" value="1"/>
</dbReference>
<dbReference type="PRINTS" id="PR00344">
    <property type="entry name" value="BCTRLSENSOR"/>
</dbReference>
<evidence type="ECO:0000256" key="2">
    <source>
        <dbReference type="ARBA" id="ARBA00012438"/>
    </source>
</evidence>
<keyword evidence="5" id="KW-1133">Transmembrane helix</keyword>
<name>A0A239D309_9RHOB</name>
<proteinExistence type="predicted"/>
<keyword evidence="8" id="KW-0418">Kinase</keyword>
<keyword evidence="5" id="KW-0812">Transmembrane</keyword>
<dbReference type="InterPro" id="IPR001789">
    <property type="entry name" value="Sig_transdc_resp-reg_receiver"/>
</dbReference>
<dbReference type="Gene3D" id="1.10.287.130">
    <property type="match status" value="1"/>
</dbReference>
<dbReference type="InterPro" id="IPR003661">
    <property type="entry name" value="HisK_dim/P_dom"/>
</dbReference>
<reference evidence="8 9" key="1">
    <citation type="submission" date="2017-06" db="EMBL/GenBank/DDBJ databases">
        <authorList>
            <person name="Kim H.J."/>
            <person name="Triplett B.A."/>
        </authorList>
    </citation>
    <scope>NUCLEOTIDE SEQUENCE [LARGE SCALE GENOMIC DNA]</scope>
    <source>
        <strain evidence="8 9">DSM 11445</strain>
    </source>
</reference>
<dbReference type="Proteomes" id="UP000198440">
    <property type="component" value="Unassembled WGS sequence"/>
</dbReference>
<dbReference type="InterPro" id="IPR036890">
    <property type="entry name" value="HATPase_C_sf"/>
</dbReference>
<dbReference type="InterPro" id="IPR004358">
    <property type="entry name" value="Sig_transdc_His_kin-like_C"/>
</dbReference>
<dbReference type="PROSITE" id="PS50109">
    <property type="entry name" value="HIS_KIN"/>
    <property type="match status" value="1"/>
</dbReference>
<evidence type="ECO:0000256" key="3">
    <source>
        <dbReference type="ARBA" id="ARBA00022553"/>
    </source>
</evidence>
<feature type="transmembrane region" description="Helical" evidence="5">
    <location>
        <begin position="21"/>
        <end position="39"/>
    </location>
</feature>
<dbReference type="SUPFAM" id="SSF55874">
    <property type="entry name" value="ATPase domain of HSP90 chaperone/DNA topoisomerase II/histidine kinase"/>
    <property type="match status" value="1"/>
</dbReference>
<dbReference type="SMART" id="SM00388">
    <property type="entry name" value="HisKA"/>
    <property type="match status" value="1"/>
</dbReference>
<dbReference type="SUPFAM" id="SSF52172">
    <property type="entry name" value="CheY-like"/>
    <property type="match status" value="1"/>
</dbReference>
<sequence>MISGDGVEATIDIARKRQGGLSPVVGAATLVVLATLSLLVSQFAEVRTVEVVALAATGAFGCLAVVWLAVDRIMGGRLQRRVAQLADFVETEPAFCFLTDGDGSVLRANQAARDRFASTDEDRLSATLRDVFASSEGIVYRMQQKALHEGVAVEDVTSHSEGYRIYVRAFRPDLMLWRLENESQRAGGRTRADLAVISLGRNGAVLYMNPVARELVGQRVKRLDDIFADLPLRTDGVHCLKGSHAGQSVLVHSADIGGGRQELVLSPIAEDAGRQDIMGSFDGLPVPLLKVAPDGEVMRANPEARRLLNLGQGDPGHVAEHMEGLGRAIKDWLQEAADGRGLHRSEFLRLTRADREVFVQVTLNRVIEEGETALIAVLNDATELKTLEAQFVQSQKMQAIGQLAGGVAHDFNNLLTAISGHCDLLLLRHDQGDPDYGDLVQINQNANRAAALVGQLLAFSGKQTMQPEIMELRDTLSDLAHLLNRLVGEKVRLTLKHDPILPQVRGDRRQLEQVMMNLVVNARDAMPEGGEIVVETESRTLNEPMTRDRAVVAPGIYVSVRVTDEGIGIPQDKLQKVFEPFFTTKRTGEGTGLGLSTVYGIVKQTGGFIFVDSVVGQGTCFTLLFPAFETPRQETPVAVQKEERKLPEQGTGVVLLVEDEAPVRAFAARALRLRGYTVIEAETAEDALSTLDDDDLAVDIFVTDVVMPGMDGPTWVRKARERRPDTCVVFVSGYAEDAFGEGSEEIPNSVFLPKPFSLSDLTETVHRQLN</sequence>
<gene>
    <name evidence="8" type="ORF">SAMN04488078_100917</name>
</gene>